<comment type="caution">
    <text evidence="2">The sequence shown here is derived from an EMBL/GenBank/DDBJ whole genome shotgun (WGS) entry which is preliminary data.</text>
</comment>
<dbReference type="RefSeq" id="WP_148913625.1">
    <property type="nucleotide sequence ID" value="NZ_VSZS01000056.1"/>
</dbReference>
<dbReference type="AlphaFoldDB" id="A0A5D4H095"/>
<sequence length="213" mass="23419">MQSFHEVRFPVSVSFGATGGPERRNEIVTLTSGRERRNLRFSQSRRHFDAGTGVRSLAELNEIIAFFEARRGSFHGFRFRDPFEMKSCPPDQMPAPTDQLVGTGNGATASFQLVKRYGTGADIYLRPIRKPVSGTVRVAVAGVERTSPTHFTVNHQTGVVTFQPASIPASGQTIHAGYEFDVPARFDTERIAISLNAFKAGQIPSIPIVEIDP</sequence>
<reference evidence="2 3" key="1">
    <citation type="submission" date="2019-08" db="EMBL/GenBank/DDBJ databases">
        <authorList>
            <person name="Seo Y.L."/>
        </authorList>
    </citation>
    <scope>NUCLEOTIDE SEQUENCE [LARGE SCALE GENOMIC DNA]</scope>
    <source>
        <strain evidence="2 3">MaA-C15</strain>
    </source>
</reference>
<evidence type="ECO:0000313" key="3">
    <source>
        <dbReference type="Proteomes" id="UP000323258"/>
    </source>
</evidence>
<dbReference type="InterPro" id="IPR011740">
    <property type="entry name" value="DUF2460"/>
</dbReference>
<organism evidence="2 3">
    <name type="scientific">Neoaquamicrobium microcysteis</name>
    <dbReference type="NCBI Taxonomy" id="2682781"/>
    <lineage>
        <taxon>Bacteria</taxon>
        <taxon>Pseudomonadati</taxon>
        <taxon>Pseudomonadota</taxon>
        <taxon>Alphaproteobacteria</taxon>
        <taxon>Hyphomicrobiales</taxon>
        <taxon>Phyllobacteriaceae</taxon>
        <taxon>Neoaquamicrobium</taxon>
    </lineage>
</organism>
<accession>A0A5D4H095</accession>
<dbReference type="OrthoDB" id="1685145at2"/>
<dbReference type="NCBIfam" id="TIGR02217">
    <property type="entry name" value="chp_TIGR02217"/>
    <property type="match status" value="1"/>
</dbReference>
<feature type="domain" description="DUF2460" evidence="1">
    <location>
        <begin position="5"/>
        <end position="211"/>
    </location>
</feature>
<dbReference type="Pfam" id="PF09343">
    <property type="entry name" value="DUF2460"/>
    <property type="match status" value="1"/>
</dbReference>
<evidence type="ECO:0000313" key="2">
    <source>
        <dbReference type="EMBL" id="TYR34286.1"/>
    </source>
</evidence>
<reference evidence="2 3" key="2">
    <citation type="submission" date="2019-09" db="EMBL/GenBank/DDBJ databases">
        <title>Mesorhizobium sp. MaA-C15 isolated from Microcystis aeruginosa.</title>
        <authorList>
            <person name="Jeong S.E."/>
            <person name="Jin H.M."/>
            <person name="Jeon C.O."/>
        </authorList>
    </citation>
    <scope>NUCLEOTIDE SEQUENCE [LARGE SCALE GENOMIC DNA]</scope>
    <source>
        <strain evidence="2 3">MaA-C15</strain>
    </source>
</reference>
<protein>
    <submittedName>
        <fullName evidence="2">TIGR02217 family protein</fullName>
    </submittedName>
</protein>
<gene>
    <name evidence="2" type="ORF">FY036_05070</name>
</gene>
<name>A0A5D4H095_9HYPH</name>
<dbReference type="Proteomes" id="UP000323258">
    <property type="component" value="Unassembled WGS sequence"/>
</dbReference>
<dbReference type="EMBL" id="VSZS01000056">
    <property type="protein sequence ID" value="TYR34286.1"/>
    <property type="molecule type" value="Genomic_DNA"/>
</dbReference>
<keyword evidence="3" id="KW-1185">Reference proteome</keyword>
<proteinExistence type="predicted"/>
<evidence type="ECO:0000259" key="1">
    <source>
        <dbReference type="Pfam" id="PF09343"/>
    </source>
</evidence>